<sequence>MACSLNDLVNSQNQLVQEAALTLPHEFSKCTYNLGPIKQAVHLCLACAVPRGICSSCSIACHTDHEQVELFPKRDFRCDCPTTAVPHTCTFHKCLREENTTNKYDHNFRGVFCRCSRPYDPKTELETMIQCISCEDWFHESCLNLRERPHPDVFPDPDPTSVSPDAQGDDDDDSDASSNGLPPPLISAEDYDVFVCYECVTKISTLRRYAGTKGVIMVVRDDESGPWKAVDGDILLAASRNHTNNDLPPEVNDSESSTTFRQRFSSPLTQGEERAAKRRKISNASASCCLAPSASSIAKAIFERKPQSSRVSESPIGTGDIFLTEGWRQRWCRCDQCLPSLQAHPYLLEEEEMYEPPEDPDSGLSLEELGMRALARIPRDRAIDGIHAFNDMRDELMEYLRPFAQEGKVVEAVDVNHFFQRLLESRQTRN</sequence>
<evidence type="ECO:0000256" key="1">
    <source>
        <dbReference type="ARBA" id="ARBA00022723"/>
    </source>
</evidence>
<dbReference type="PANTHER" id="PTHR13513">
    <property type="entry name" value="E3 UBIQUITIN-PROTEIN LIGASE UBR7"/>
    <property type="match status" value="1"/>
</dbReference>
<feature type="region of interest" description="Disordered" evidence="4">
    <location>
        <begin position="240"/>
        <end position="279"/>
    </location>
</feature>
<dbReference type="Pfam" id="PF00628">
    <property type="entry name" value="PHD"/>
    <property type="match status" value="1"/>
</dbReference>
<name>A0A0C3KQ99_PISTI</name>
<dbReference type="InterPro" id="IPR011011">
    <property type="entry name" value="Znf_FYVE_PHD"/>
</dbReference>
<dbReference type="InParanoid" id="A0A0C3KQ99"/>
<dbReference type="CDD" id="cd19677">
    <property type="entry name" value="UBR-box_UBR7"/>
    <property type="match status" value="1"/>
</dbReference>
<evidence type="ECO:0000313" key="8">
    <source>
        <dbReference type="Proteomes" id="UP000054217"/>
    </source>
</evidence>
<evidence type="ECO:0008006" key="9">
    <source>
        <dbReference type="Google" id="ProtNLM"/>
    </source>
</evidence>
<dbReference type="InterPro" id="IPR019787">
    <property type="entry name" value="Znf_PHD-finger"/>
</dbReference>
<organism evidence="7 8">
    <name type="scientific">Pisolithus tinctorius Marx 270</name>
    <dbReference type="NCBI Taxonomy" id="870435"/>
    <lineage>
        <taxon>Eukaryota</taxon>
        <taxon>Fungi</taxon>
        <taxon>Dikarya</taxon>
        <taxon>Basidiomycota</taxon>
        <taxon>Agaricomycotina</taxon>
        <taxon>Agaricomycetes</taxon>
        <taxon>Agaricomycetidae</taxon>
        <taxon>Boletales</taxon>
        <taxon>Sclerodermatineae</taxon>
        <taxon>Pisolithaceae</taxon>
        <taxon>Pisolithus</taxon>
    </lineage>
</organism>
<dbReference type="SUPFAM" id="SSF57903">
    <property type="entry name" value="FYVE/PHD zinc finger"/>
    <property type="match status" value="1"/>
</dbReference>
<evidence type="ECO:0000256" key="4">
    <source>
        <dbReference type="SAM" id="MobiDB-lite"/>
    </source>
</evidence>
<reference evidence="8" key="2">
    <citation type="submission" date="2015-01" db="EMBL/GenBank/DDBJ databases">
        <title>Evolutionary Origins and Diversification of the Mycorrhizal Mutualists.</title>
        <authorList>
            <consortium name="DOE Joint Genome Institute"/>
            <consortium name="Mycorrhizal Genomics Consortium"/>
            <person name="Kohler A."/>
            <person name="Kuo A."/>
            <person name="Nagy L.G."/>
            <person name="Floudas D."/>
            <person name="Copeland A."/>
            <person name="Barry K.W."/>
            <person name="Cichocki N."/>
            <person name="Veneault-Fourrey C."/>
            <person name="LaButti K."/>
            <person name="Lindquist E.A."/>
            <person name="Lipzen A."/>
            <person name="Lundell T."/>
            <person name="Morin E."/>
            <person name="Murat C."/>
            <person name="Riley R."/>
            <person name="Ohm R."/>
            <person name="Sun H."/>
            <person name="Tunlid A."/>
            <person name="Henrissat B."/>
            <person name="Grigoriev I.V."/>
            <person name="Hibbett D.S."/>
            <person name="Martin F."/>
        </authorList>
    </citation>
    <scope>NUCLEOTIDE SEQUENCE [LARGE SCALE GENOMIC DNA]</scope>
    <source>
        <strain evidence="8">Marx 270</strain>
    </source>
</reference>
<dbReference type="Gene3D" id="3.30.40.10">
    <property type="entry name" value="Zinc/RING finger domain, C3HC4 (zinc finger)"/>
    <property type="match status" value="1"/>
</dbReference>
<evidence type="ECO:0000256" key="3">
    <source>
        <dbReference type="ARBA" id="ARBA00022833"/>
    </source>
</evidence>
<protein>
    <recommendedName>
        <fullName evidence="9">UBR-type domain-containing protein</fullName>
    </recommendedName>
</protein>
<dbReference type="SMART" id="SM00249">
    <property type="entry name" value="PHD"/>
    <property type="match status" value="1"/>
</dbReference>
<dbReference type="InterPro" id="IPR013083">
    <property type="entry name" value="Znf_RING/FYVE/PHD"/>
</dbReference>
<evidence type="ECO:0000313" key="7">
    <source>
        <dbReference type="EMBL" id="KIO11772.1"/>
    </source>
</evidence>
<dbReference type="InterPro" id="IPR003126">
    <property type="entry name" value="Znf_UBR"/>
</dbReference>
<proteinExistence type="predicted"/>
<accession>A0A0C3KQ99</accession>
<dbReference type="EMBL" id="KN831949">
    <property type="protein sequence ID" value="KIO11772.1"/>
    <property type="molecule type" value="Genomic_DNA"/>
</dbReference>
<dbReference type="PANTHER" id="PTHR13513:SF9">
    <property type="entry name" value="E3 UBIQUITIN-PROTEIN LIGASE UBR7-RELATED"/>
    <property type="match status" value="1"/>
</dbReference>
<keyword evidence="1" id="KW-0479">Metal-binding</keyword>
<reference evidence="7 8" key="1">
    <citation type="submission" date="2014-04" db="EMBL/GenBank/DDBJ databases">
        <authorList>
            <consortium name="DOE Joint Genome Institute"/>
            <person name="Kuo A."/>
            <person name="Kohler A."/>
            <person name="Costa M.D."/>
            <person name="Nagy L.G."/>
            <person name="Floudas D."/>
            <person name="Copeland A."/>
            <person name="Barry K.W."/>
            <person name="Cichocki N."/>
            <person name="Veneault-Fourrey C."/>
            <person name="LaButti K."/>
            <person name="Lindquist E.A."/>
            <person name="Lipzen A."/>
            <person name="Lundell T."/>
            <person name="Morin E."/>
            <person name="Murat C."/>
            <person name="Sun H."/>
            <person name="Tunlid A."/>
            <person name="Henrissat B."/>
            <person name="Grigoriev I.V."/>
            <person name="Hibbett D.S."/>
            <person name="Martin F."/>
            <person name="Nordberg H.P."/>
            <person name="Cantor M.N."/>
            <person name="Hua S.X."/>
        </authorList>
    </citation>
    <scope>NUCLEOTIDE SEQUENCE [LARGE SCALE GENOMIC DNA]</scope>
    <source>
        <strain evidence="7 8">Marx 270</strain>
    </source>
</reference>
<feature type="compositionally biased region" description="Polar residues" evidence="4">
    <location>
        <begin position="254"/>
        <end position="269"/>
    </location>
</feature>
<feature type="domain" description="UBR-type" evidence="6">
    <location>
        <begin position="28"/>
        <end position="93"/>
    </location>
</feature>
<dbReference type="InterPro" id="IPR040204">
    <property type="entry name" value="UBR7"/>
</dbReference>
<keyword evidence="3" id="KW-0862">Zinc</keyword>
<keyword evidence="8" id="KW-1185">Reference proteome</keyword>
<dbReference type="GO" id="GO:0005737">
    <property type="term" value="C:cytoplasm"/>
    <property type="evidence" value="ECO:0007669"/>
    <property type="project" value="TreeGrafter"/>
</dbReference>
<dbReference type="GO" id="GO:0008270">
    <property type="term" value="F:zinc ion binding"/>
    <property type="evidence" value="ECO:0007669"/>
    <property type="project" value="UniProtKB-KW"/>
</dbReference>
<keyword evidence="2" id="KW-0863">Zinc-finger</keyword>
<dbReference type="GO" id="GO:0061630">
    <property type="term" value="F:ubiquitin protein ligase activity"/>
    <property type="evidence" value="ECO:0007669"/>
    <property type="project" value="InterPro"/>
</dbReference>
<evidence type="ECO:0000259" key="6">
    <source>
        <dbReference type="SMART" id="SM00396"/>
    </source>
</evidence>
<dbReference type="STRING" id="870435.A0A0C3KQ99"/>
<dbReference type="HOGENOM" id="CLU_025221_1_0_1"/>
<dbReference type="FunCoup" id="A0A0C3KQ99">
    <property type="interactions" value="631"/>
</dbReference>
<feature type="domain" description="Zinc finger PHD-type" evidence="5">
    <location>
        <begin position="112"/>
        <end position="200"/>
    </location>
</feature>
<feature type="region of interest" description="Disordered" evidence="4">
    <location>
        <begin position="149"/>
        <end position="184"/>
    </location>
</feature>
<dbReference type="OrthoDB" id="5795902at2759"/>
<evidence type="ECO:0000256" key="2">
    <source>
        <dbReference type="ARBA" id="ARBA00022771"/>
    </source>
</evidence>
<dbReference type="SMART" id="SM00396">
    <property type="entry name" value="ZnF_UBR1"/>
    <property type="match status" value="1"/>
</dbReference>
<dbReference type="AlphaFoldDB" id="A0A0C3KQ99"/>
<evidence type="ECO:0000259" key="5">
    <source>
        <dbReference type="SMART" id="SM00249"/>
    </source>
</evidence>
<dbReference type="Proteomes" id="UP000054217">
    <property type="component" value="Unassembled WGS sequence"/>
</dbReference>
<dbReference type="InterPro" id="IPR001965">
    <property type="entry name" value="Znf_PHD"/>
</dbReference>
<gene>
    <name evidence="7" type="ORF">M404DRAFT_126762</name>
</gene>
<dbReference type="InterPro" id="IPR047506">
    <property type="entry name" value="UBR7-like_UBR-box"/>
</dbReference>